<dbReference type="GO" id="GO:0003677">
    <property type="term" value="F:DNA binding"/>
    <property type="evidence" value="ECO:0007669"/>
    <property type="project" value="UniProtKB-UniRule"/>
</dbReference>
<evidence type="ECO:0000313" key="6">
    <source>
        <dbReference type="Proteomes" id="UP000243706"/>
    </source>
</evidence>
<keyword evidence="1 2" id="KW-0238">DNA-binding</keyword>
<dbReference type="InterPro" id="IPR009057">
    <property type="entry name" value="Homeodomain-like_sf"/>
</dbReference>
<dbReference type="PANTHER" id="PTHR43479:SF11">
    <property type="entry name" value="ACREF_ENVCD OPERON REPRESSOR-RELATED"/>
    <property type="match status" value="1"/>
</dbReference>
<dbReference type="KEGG" id="smus:C7J88_04170"/>
<feature type="domain" description="HTH tetR-type" evidence="3">
    <location>
        <begin position="8"/>
        <end position="68"/>
    </location>
</feature>
<gene>
    <name evidence="4" type="ORF">GCM10007183_12670</name>
    <name evidence="5" type="ORF">SAMEA4412661_01499</name>
</gene>
<dbReference type="EMBL" id="LT906464">
    <property type="protein sequence ID" value="SNW03187.1"/>
    <property type="molecule type" value="Genomic_DNA"/>
</dbReference>
<sequence>MIQDLRFKKVEENLRSALLTLLKEKTYQKITVTDICQTAKCSRNAFYLHYESKENLYQAILMDIIVDIEESCRPVVEKYSDIGMAESKEYLTNILNAVEKHRPILSQLLDNKQVNFSDSLKESMVEVMCTYSKKINHDPDLDYIHYTTSGIVGFIEYWVVHTDYTLDEAKENLFKIAFQNTHSENNLF</sequence>
<reference evidence="4" key="1">
    <citation type="journal article" date="2014" name="Int. J. Syst. Evol. Microbiol.">
        <title>Complete genome of a new Firmicutes species belonging to the dominant human colonic microbiota ('Ruminococcus bicirculans') reveals two chromosomes and a selective capacity to utilize plant glucans.</title>
        <authorList>
            <consortium name="NISC Comparative Sequencing Program"/>
            <person name="Wegmann U."/>
            <person name="Louis P."/>
            <person name="Goesmann A."/>
            <person name="Henrissat B."/>
            <person name="Duncan S.H."/>
            <person name="Flint H.J."/>
        </authorList>
    </citation>
    <scope>NUCLEOTIDE SEQUENCE</scope>
    <source>
        <strain evidence="4">CCM 4175</strain>
    </source>
</reference>
<organism evidence="5 6">
    <name type="scientific">Staphylococcus muscae</name>
    <dbReference type="NCBI Taxonomy" id="1294"/>
    <lineage>
        <taxon>Bacteria</taxon>
        <taxon>Bacillati</taxon>
        <taxon>Bacillota</taxon>
        <taxon>Bacilli</taxon>
        <taxon>Bacillales</taxon>
        <taxon>Staphylococcaceae</taxon>
        <taxon>Staphylococcus</taxon>
    </lineage>
</organism>
<dbReference type="Pfam" id="PF14278">
    <property type="entry name" value="TetR_C_8"/>
    <property type="match status" value="1"/>
</dbReference>
<dbReference type="OrthoDB" id="9810250at2"/>
<accession>A0A240C586</accession>
<reference evidence="5 6" key="2">
    <citation type="submission" date="2017-06" db="EMBL/GenBank/DDBJ databases">
        <authorList>
            <consortium name="Pathogen Informatics"/>
        </authorList>
    </citation>
    <scope>NUCLEOTIDE SEQUENCE [LARGE SCALE GENOMIC DNA]</scope>
    <source>
        <strain evidence="5 6">NCTC13833</strain>
    </source>
</reference>
<dbReference type="InterPro" id="IPR050624">
    <property type="entry name" value="HTH-type_Tx_Regulator"/>
</dbReference>
<dbReference type="Pfam" id="PF00440">
    <property type="entry name" value="TetR_N"/>
    <property type="match status" value="1"/>
</dbReference>
<dbReference type="InterPro" id="IPR039532">
    <property type="entry name" value="TetR_C_Firmicutes"/>
</dbReference>
<name>A0A240C586_9STAP</name>
<dbReference type="RefSeq" id="WP_095117396.1">
    <property type="nucleotide sequence ID" value="NZ_BMCB01000006.1"/>
</dbReference>
<dbReference type="SUPFAM" id="SSF46689">
    <property type="entry name" value="Homeodomain-like"/>
    <property type="match status" value="1"/>
</dbReference>
<feature type="DNA-binding region" description="H-T-H motif" evidence="2">
    <location>
        <begin position="31"/>
        <end position="50"/>
    </location>
</feature>
<proteinExistence type="predicted"/>
<dbReference type="InterPro" id="IPR001647">
    <property type="entry name" value="HTH_TetR"/>
</dbReference>
<dbReference type="PANTHER" id="PTHR43479">
    <property type="entry name" value="ACREF/ENVCD OPERON REPRESSOR-RELATED"/>
    <property type="match status" value="1"/>
</dbReference>
<evidence type="ECO:0000313" key="7">
    <source>
        <dbReference type="Proteomes" id="UP000652995"/>
    </source>
</evidence>
<evidence type="ECO:0000313" key="5">
    <source>
        <dbReference type="EMBL" id="SNW03187.1"/>
    </source>
</evidence>
<dbReference type="AlphaFoldDB" id="A0A240C586"/>
<protein>
    <submittedName>
        <fullName evidence="5">TetR family transcriptional regulator</fullName>
    </submittedName>
</protein>
<dbReference type="Gene3D" id="1.10.357.10">
    <property type="entry name" value="Tetracycline Repressor, domain 2"/>
    <property type="match status" value="1"/>
</dbReference>
<dbReference type="EMBL" id="BMCB01000006">
    <property type="protein sequence ID" value="GGA89900.1"/>
    <property type="molecule type" value="Genomic_DNA"/>
</dbReference>
<evidence type="ECO:0000256" key="2">
    <source>
        <dbReference type="PROSITE-ProRule" id="PRU00335"/>
    </source>
</evidence>
<keyword evidence="7" id="KW-1185">Reference proteome</keyword>
<evidence type="ECO:0000313" key="4">
    <source>
        <dbReference type="EMBL" id="GGA89900.1"/>
    </source>
</evidence>
<evidence type="ECO:0000256" key="1">
    <source>
        <dbReference type="ARBA" id="ARBA00023125"/>
    </source>
</evidence>
<reference evidence="4" key="4">
    <citation type="submission" date="2024-05" db="EMBL/GenBank/DDBJ databases">
        <authorList>
            <person name="Sun Q."/>
            <person name="Sedlacek I."/>
        </authorList>
    </citation>
    <scope>NUCLEOTIDE SEQUENCE</scope>
    <source>
        <strain evidence="4">CCM 4175</strain>
    </source>
</reference>
<reference evidence="7" key="3">
    <citation type="journal article" date="2019" name="Int. J. Syst. Evol. Microbiol.">
        <title>The Global Catalogue of Microorganisms (GCM) 10K type strain sequencing project: providing services to taxonomists for standard genome sequencing and annotation.</title>
        <authorList>
            <consortium name="The Broad Institute Genomics Platform"/>
            <consortium name="The Broad Institute Genome Sequencing Center for Infectious Disease"/>
            <person name="Wu L."/>
            <person name="Ma J."/>
        </authorList>
    </citation>
    <scope>NUCLEOTIDE SEQUENCE [LARGE SCALE GENOMIC DNA]</scope>
    <source>
        <strain evidence="7">CCM 4175</strain>
    </source>
</reference>
<dbReference type="Proteomes" id="UP000652995">
    <property type="component" value="Unassembled WGS sequence"/>
</dbReference>
<evidence type="ECO:0000259" key="3">
    <source>
        <dbReference type="PROSITE" id="PS50977"/>
    </source>
</evidence>
<dbReference type="PROSITE" id="PS50977">
    <property type="entry name" value="HTH_TETR_2"/>
    <property type="match status" value="1"/>
</dbReference>
<dbReference type="Proteomes" id="UP000243706">
    <property type="component" value="Chromosome 1"/>
</dbReference>